<evidence type="ECO:0000313" key="1">
    <source>
        <dbReference type="EMBL" id="JAE34084.1"/>
    </source>
</evidence>
<reference evidence="1" key="1">
    <citation type="submission" date="2014-09" db="EMBL/GenBank/DDBJ databases">
        <authorList>
            <person name="Magalhaes I.L.F."/>
            <person name="Oliveira U."/>
            <person name="Santos F.R."/>
            <person name="Vidigal T.H.D.A."/>
            <person name="Brescovit A.D."/>
            <person name="Santos A.J."/>
        </authorList>
    </citation>
    <scope>NUCLEOTIDE SEQUENCE</scope>
    <source>
        <tissue evidence="1">Shoot tissue taken approximately 20 cm above the soil surface</tissue>
    </source>
</reference>
<accession>A0A0A9HE51</accession>
<protein>
    <submittedName>
        <fullName evidence="1">Uncharacterized protein</fullName>
    </submittedName>
</protein>
<dbReference type="EMBL" id="GBRH01163812">
    <property type="protein sequence ID" value="JAE34084.1"/>
    <property type="molecule type" value="Transcribed_RNA"/>
</dbReference>
<reference evidence="1" key="2">
    <citation type="journal article" date="2015" name="Data Brief">
        <title>Shoot transcriptome of the giant reed, Arundo donax.</title>
        <authorList>
            <person name="Barrero R.A."/>
            <person name="Guerrero F.D."/>
            <person name="Moolhuijzen P."/>
            <person name="Goolsby J.A."/>
            <person name="Tidwell J."/>
            <person name="Bellgard S.E."/>
            <person name="Bellgard M.I."/>
        </authorList>
    </citation>
    <scope>NUCLEOTIDE SEQUENCE</scope>
    <source>
        <tissue evidence="1">Shoot tissue taken approximately 20 cm above the soil surface</tissue>
    </source>
</reference>
<sequence length="20" mass="2118">MMLMISGILASTAGLQRRAP</sequence>
<name>A0A0A9HE51_ARUDO</name>
<proteinExistence type="predicted"/>
<organism evidence="1">
    <name type="scientific">Arundo donax</name>
    <name type="common">Giant reed</name>
    <name type="synonym">Donax arundinaceus</name>
    <dbReference type="NCBI Taxonomy" id="35708"/>
    <lineage>
        <taxon>Eukaryota</taxon>
        <taxon>Viridiplantae</taxon>
        <taxon>Streptophyta</taxon>
        <taxon>Embryophyta</taxon>
        <taxon>Tracheophyta</taxon>
        <taxon>Spermatophyta</taxon>
        <taxon>Magnoliopsida</taxon>
        <taxon>Liliopsida</taxon>
        <taxon>Poales</taxon>
        <taxon>Poaceae</taxon>
        <taxon>PACMAD clade</taxon>
        <taxon>Arundinoideae</taxon>
        <taxon>Arundineae</taxon>
        <taxon>Arundo</taxon>
    </lineage>
</organism>
<dbReference type="AlphaFoldDB" id="A0A0A9HE51"/>